<accession>A0ACD1A9E3</accession>
<proteinExistence type="predicted"/>
<evidence type="ECO:0000313" key="1">
    <source>
        <dbReference type="EMBL" id="QOX63080.1"/>
    </source>
</evidence>
<protein>
    <submittedName>
        <fullName evidence="1">DMT family transporter</fullName>
    </submittedName>
</protein>
<dbReference type="Proteomes" id="UP000594014">
    <property type="component" value="Chromosome"/>
</dbReference>
<dbReference type="EMBL" id="CP042469">
    <property type="protein sequence ID" value="QOX63080.1"/>
    <property type="molecule type" value="Genomic_DNA"/>
</dbReference>
<gene>
    <name evidence="1" type="ORF">FRZ06_06860</name>
</gene>
<keyword evidence="2" id="KW-1185">Reference proteome</keyword>
<name>A0ACD1A9E3_9FIRM</name>
<reference evidence="1" key="1">
    <citation type="submission" date="2019-08" db="EMBL/GenBank/DDBJ databases">
        <title>Genome sequence of Clostridiales bacterium MT110.</title>
        <authorList>
            <person name="Cao J."/>
        </authorList>
    </citation>
    <scope>NUCLEOTIDE SEQUENCE</scope>
    <source>
        <strain evidence="1">MT110</strain>
    </source>
</reference>
<sequence length="299" mass="33197">MRFKTSFHMDAMITILFWSLAYVLTRLALQYFTPFSLGFLRYFIASCTLLAVALITKMKLPQKQDLPCFILAGALGFFLYMIAFNQGQRTVTAATGSIVISTVPVLTAFLAQIFYQERLHYIQWLAIVIELIGVAVLTLMDGVLSINTGLFWLFLAVLFLSLYNLLQRKLTKKYTALQTSAYSIFFGTILLALFAPSSIKEASHAPGIQWVYLAVLGICSSAVAYAFWSKAFSKAEQTSQVSNYMFVTPFLTSLLGFLIAGELPERSSLVGGAIIIAGFFLFIFGEKLYGAIQDQKDAA</sequence>
<evidence type="ECO:0000313" key="2">
    <source>
        <dbReference type="Proteomes" id="UP000594014"/>
    </source>
</evidence>
<organism evidence="1 2">
    <name type="scientific">Anoxybacterium hadale</name>
    <dbReference type="NCBI Taxonomy" id="3408580"/>
    <lineage>
        <taxon>Bacteria</taxon>
        <taxon>Bacillati</taxon>
        <taxon>Bacillota</taxon>
        <taxon>Clostridia</taxon>
        <taxon>Peptostreptococcales</taxon>
        <taxon>Anaerovoracaceae</taxon>
        <taxon>Anoxybacterium</taxon>
    </lineage>
</organism>